<name>A0A6I4SNZ4_9SPHN</name>
<dbReference type="GO" id="GO:0000976">
    <property type="term" value="F:transcription cis-regulatory region binding"/>
    <property type="evidence" value="ECO:0007669"/>
    <property type="project" value="TreeGrafter"/>
</dbReference>
<dbReference type="AlphaFoldDB" id="A0A6I4SNZ4"/>
<dbReference type="SUPFAM" id="SSF48498">
    <property type="entry name" value="Tetracyclin repressor-like, C-terminal domain"/>
    <property type="match status" value="1"/>
</dbReference>
<dbReference type="InterPro" id="IPR036271">
    <property type="entry name" value="Tet_transcr_reg_TetR-rel_C_sf"/>
</dbReference>
<proteinExistence type="predicted"/>
<keyword evidence="3" id="KW-0804">Transcription</keyword>
<dbReference type="PANTHER" id="PTHR30055:SF220">
    <property type="entry name" value="TETR-FAMILY REGULATORY PROTEIN"/>
    <property type="match status" value="1"/>
</dbReference>
<dbReference type="InterPro" id="IPR025996">
    <property type="entry name" value="MT1864/Rv1816-like_C"/>
</dbReference>
<accession>A0A6I4SNZ4</accession>
<dbReference type="InterPro" id="IPR009057">
    <property type="entry name" value="Homeodomain-like_sf"/>
</dbReference>
<reference evidence="6 7" key="1">
    <citation type="submission" date="2019-12" db="EMBL/GenBank/DDBJ databases">
        <title>Genomic-based taxomic classification of the family Erythrobacteraceae.</title>
        <authorList>
            <person name="Xu L."/>
        </authorList>
    </citation>
    <scope>NUCLEOTIDE SEQUENCE [LARGE SCALE GENOMIC DNA]</scope>
    <source>
        <strain evidence="6 7">JCM 17802</strain>
    </source>
</reference>
<evidence type="ECO:0000259" key="5">
    <source>
        <dbReference type="PROSITE" id="PS50977"/>
    </source>
</evidence>
<dbReference type="Pfam" id="PF00440">
    <property type="entry name" value="TetR_N"/>
    <property type="match status" value="1"/>
</dbReference>
<evidence type="ECO:0000256" key="2">
    <source>
        <dbReference type="ARBA" id="ARBA00023125"/>
    </source>
</evidence>
<dbReference type="Gene3D" id="1.10.357.10">
    <property type="entry name" value="Tetracycline Repressor, domain 2"/>
    <property type="match status" value="1"/>
</dbReference>
<organism evidence="6 7">
    <name type="scientific">Pontixanthobacter gangjinensis</name>
    <dbReference type="NCBI Taxonomy" id="1028742"/>
    <lineage>
        <taxon>Bacteria</taxon>
        <taxon>Pseudomonadati</taxon>
        <taxon>Pseudomonadota</taxon>
        <taxon>Alphaproteobacteria</taxon>
        <taxon>Sphingomonadales</taxon>
        <taxon>Erythrobacteraceae</taxon>
        <taxon>Pontixanthobacter</taxon>
    </lineage>
</organism>
<dbReference type="RefSeq" id="WP_160598723.1">
    <property type="nucleotide sequence ID" value="NZ_WTYS01000001.1"/>
</dbReference>
<gene>
    <name evidence="6" type="ORF">GRI36_12365</name>
</gene>
<keyword evidence="2 4" id="KW-0238">DNA-binding</keyword>
<dbReference type="InterPro" id="IPR001647">
    <property type="entry name" value="HTH_TetR"/>
</dbReference>
<dbReference type="EMBL" id="WTYS01000001">
    <property type="protein sequence ID" value="MXO57671.1"/>
    <property type="molecule type" value="Genomic_DNA"/>
</dbReference>
<evidence type="ECO:0000256" key="3">
    <source>
        <dbReference type="ARBA" id="ARBA00023163"/>
    </source>
</evidence>
<evidence type="ECO:0000313" key="7">
    <source>
        <dbReference type="Proteomes" id="UP000468943"/>
    </source>
</evidence>
<evidence type="ECO:0000313" key="6">
    <source>
        <dbReference type="EMBL" id="MXO57671.1"/>
    </source>
</evidence>
<feature type="domain" description="HTH tetR-type" evidence="5">
    <location>
        <begin position="10"/>
        <end position="70"/>
    </location>
</feature>
<dbReference type="Pfam" id="PF13305">
    <property type="entry name" value="TetR_C_33"/>
    <property type="match status" value="1"/>
</dbReference>
<sequence>MPKEKPFHHGDLKRVLFEVALKLLDRDGVEGVTIRAVAREAGVSHGAPVNHYRDRRALLTALAQRQFETIRSSVEDGLTAATVGSNAWIEVFGNTLLDFGFEYPHRYKLLWRGDLIDLNDPDLSRIMDQIYAQLCDQIERSMPQVEFDRDTVAVAFWSMIHGYLDMRLSGMFVPLDDKVTGKPRETALLDLFKMLAPRNGS</sequence>
<evidence type="ECO:0000256" key="1">
    <source>
        <dbReference type="ARBA" id="ARBA00023015"/>
    </source>
</evidence>
<protein>
    <submittedName>
        <fullName evidence="6">TetR family transcriptional regulator</fullName>
    </submittedName>
</protein>
<feature type="DNA-binding region" description="H-T-H motif" evidence="4">
    <location>
        <begin position="33"/>
        <end position="52"/>
    </location>
</feature>
<keyword evidence="7" id="KW-1185">Reference proteome</keyword>
<comment type="caution">
    <text evidence="6">The sequence shown here is derived from an EMBL/GenBank/DDBJ whole genome shotgun (WGS) entry which is preliminary data.</text>
</comment>
<evidence type="ECO:0000256" key="4">
    <source>
        <dbReference type="PROSITE-ProRule" id="PRU00335"/>
    </source>
</evidence>
<keyword evidence="1" id="KW-0805">Transcription regulation</keyword>
<dbReference type="SUPFAM" id="SSF46689">
    <property type="entry name" value="Homeodomain-like"/>
    <property type="match status" value="1"/>
</dbReference>
<dbReference type="Proteomes" id="UP000468943">
    <property type="component" value="Unassembled WGS sequence"/>
</dbReference>
<dbReference type="PANTHER" id="PTHR30055">
    <property type="entry name" value="HTH-TYPE TRANSCRIPTIONAL REGULATOR RUTR"/>
    <property type="match status" value="1"/>
</dbReference>
<dbReference type="PROSITE" id="PS50977">
    <property type="entry name" value="HTH_TETR_2"/>
    <property type="match status" value="1"/>
</dbReference>
<dbReference type="OrthoDB" id="7056813at2"/>
<dbReference type="InterPro" id="IPR050109">
    <property type="entry name" value="HTH-type_TetR-like_transc_reg"/>
</dbReference>
<dbReference type="GO" id="GO:0003700">
    <property type="term" value="F:DNA-binding transcription factor activity"/>
    <property type="evidence" value="ECO:0007669"/>
    <property type="project" value="TreeGrafter"/>
</dbReference>